<evidence type="ECO:0000313" key="3">
    <source>
        <dbReference type="Proteomes" id="UP000013984"/>
    </source>
</evidence>
<proteinExistence type="predicted"/>
<dbReference type="STRING" id="1218599.LEP1GSC195_1763"/>
<evidence type="ECO:0000313" key="2">
    <source>
        <dbReference type="EMBL" id="EOQ96522.1"/>
    </source>
</evidence>
<protein>
    <submittedName>
        <fullName evidence="2">Uncharacterized protein</fullName>
    </submittedName>
</protein>
<comment type="caution">
    <text evidence="2">The sequence shown here is derived from an EMBL/GenBank/DDBJ whole genome shotgun (WGS) entry which is preliminary data.</text>
</comment>
<dbReference type="AlphaFoldDB" id="R9A328"/>
<dbReference type="Proteomes" id="UP000013984">
    <property type="component" value="Unassembled WGS sequence"/>
</dbReference>
<name>R9A328_9LEPT</name>
<organism evidence="2 3">
    <name type="scientific">Leptospira wolbachii serovar Codice str. CDC</name>
    <dbReference type="NCBI Taxonomy" id="1218599"/>
    <lineage>
        <taxon>Bacteria</taxon>
        <taxon>Pseudomonadati</taxon>
        <taxon>Spirochaetota</taxon>
        <taxon>Spirochaetia</taxon>
        <taxon>Leptospirales</taxon>
        <taxon>Leptospiraceae</taxon>
        <taxon>Leptospira</taxon>
    </lineage>
</organism>
<keyword evidence="3" id="KW-1185">Reference proteome</keyword>
<sequence length="37" mass="4023">MVQIYEYIPPSEKDTTGVLGRMSENAGIPESPNPTNS</sequence>
<evidence type="ECO:0000256" key="1">
    <source>
        <dbReference type="SAM" id="MobiDB-lite"/>
    </source>
</evidence>
<reference evidence="2" key="1">
    <citation type="submission" date="2013-04" db="EMBL/GenBank/DDBJ databases">
        <authorList>
            <person name="Harkins D.M."/>
            <person name="Durkin A.S."/>
            <person name="Brinkac L.M."/>
            <person name="Haft D.H."/>
            <person name="Selengut J.D."/>
            <person name="Sanka R."/>
            <person name="DePew J."/>
            <person name="Purushe J."/>
            <person name="Galloway R.L."/>
            <person name="Vinetz J.M."/>
            <person name="Sutton G.G."/>
            <person name="Nierman W.C."/>
            <person name="Fouts D.E."/>
        </authorList>
    </citation>
    <scope>NUCLEOTIDE SEQUENCE [LARGE SCALE GENOMIC DNA]</scope>
    <source>
        <strain evidence="2">CDC</strain>
    </source>
</reference>
<accession>R9A328</accession>
<gene>
    <name evidence="2" type="ORF">LEP1GSC195_1763</name>
</gene>
<feature type="region of interest" description="Disordered" evidence="1">
    <location>
        <begin position="8"/>
        <end position="37"/>
    </location>
</feature>
<dbReference type="EMBL" id="AOGZ02000014">
    <property type="protein sequence ID" value="EOQ96522.1"/>
    <property type="molecule type" value="Genomic_DNA"/>
</dbReference>